<dbReference type="RefSeq" id="WP_129046196.1">
    <property type="nucleotide sequence ID" value="NZ_SDHX01000001.1"/>
</dbReference>
<dbReference type="Proteomes" id="UP000290218">
    <property type="component" value="Unassembled WGS sequence"/>
</dbReference>
<protein>
    <submittedName>
        <fullName evidence="2">Prepilin-type N-terminal cleavage/methylation domain-containing protein</fullName>
    </submittedName>
</protein>
<evidence type="ECO:0000313" key="2">
    <source>
        <dbReference type="EMBL" id="RXK54832.1"/>
    </source>
</evidence>
<sequence>MTRHKSSSQGFTLVELLVGATLSAAVMAAVLSSYIYLGRGLNRLVNQQTLETESRRTLDTFSKDVQLATGIDTSATLSASTVRLIIPSATGAATTVTYTFTNDAGGNGTLVRTPSVGNAQTLLRNIVNNGFTLRYYDASGYEYTSYTDYLPGIKQLALEFSTQTGVAANGTRTLVQKVASSRVLLRNRSLLP</sequence>
<dbReference type="InterPro" id="IPR012902">
    <property type="entry name" value="N_methyl_site"/>
</dbReference>
<dbReference type="OrthoDB" id="9890320at2"/>
<organism evidence="2 3">
    <name type="scientific">Oleiharenicola lentus</name>
    <dbReference type="NCBI Taxonomy" id="2508720"/>
    <lineage>
        <taxon>Bacteria</taxon>
        <taxon>Pseudomonadati</taxon>
        <taxon>Verrucomicrobiota</taxon>
        <taxon>Opitutia</taxon>
        <taxon>Opitutales</taxon>
        <taxon>Opitutaceae</taxon>
        <taxon>Oleiharenicola</taxon>
    </lineage>
</organism>
<gene>
    <name evidence="2" type="ORF">ESB00_02735</name>
</gene>
<accession>A0A4Q1C7S3</accession>
<dbReference type="Pfam" id="PF07963">
    <property type="entry name" value="N_methyl"/>
    <property type="match status" value="1"/>
</dbReference>
<dbReference type="NCBIfam" id="TIGR02532">
    <property type="entry name" value="IV_pilin_GFxxxE"/>
    <property type="match status" value="1"/>
</dbReference>
<comment type="caution">
    <text evidence="2">The sequence shown here is derived from an EMBL/GenBank/DDBJ whole genome shotgun (WGS) entry which is preliminary data.</text>
</comment>
<dbReference type="AlphaFoldDB" id="A0A4Q1C7S3"/>
<evidence type="ECO:0000313" key="3">
    <source>
        <dbReference type="Proteomes" id="UP000290218"/>
    </source>
</evidence>
<reference evidence="2 3" key="1">
    <citation type="submission" date="2019-01" db="EMBL/GenBank/DDBJ databases">
        <title>Lacunisphaera sp. strain TWA-58.</title>
        <authorList>
            <person name="Chen W.-M."/>
        </authorList>
    </citation>
    <scope>NUCLEOTIDE SEQUENCE [LARGE SCALE GENOMIC DNA]</scope>
    <source>
        <strain evidence="2 3">TWA-58</strain>
    </source>
</reference>
<keyword evidence="3" id="KW-1185">Reference proteome</keyword>
<keyword evidence="1" id="KW-0472">Membrane</keyword>
<keyword evidence="1" id="KW-0812">Transmembrane</keyword>
<dbReference type="EMBL" id="SDHX01000001">
    <property type="protein sequence ID" value="RXK54832.1"/>
    <property type="molecule type" value="Genomic_DNA"/>
</dbReference>
<dbReference type="PROSITE" id="PS00409">
    <property type="entry name" value="PROKAR_NTER_METHYL"/>
    <property type="match status" value="1"/>
</dbReference>
<keyword evidence="1" id="KW-1133">Transmembrane helix</keyword>
<evidence type="ECO:0000256" key="1">
    <source>
        <dbReference type="SAM" id="Phobius"/>
    </source>
</evidence>
<name>A0A4Q1C7S3_9BACT</name>
<proteinExistence type="predicted"/>
<feature type="transmembrane region" description="Helical" evidence="1">
    <location>
        <begin position="12"/>
        <end position="37"/>
    </location>
</feature>